<protein>
    <recommendedName>
        <fullName evidence="3">3-dehydroquinate dehydratase</fullName>
    </recommendedName>
</protein>
<dbReference type="AlphaFoldDB" id="A0A1V8SCE7"/>
<evidence type="ECO:0000313" key="1">
    <source>
        <dbReference type="EMBL" id="OQN96874.1"/>
    </source>
</evidence>
<dbReference type="SUPFAM" id="SSF51569">
    <property type="entry name" value="Aldolase"/>
    <property type="match status" value="1"/>
</dbReference>
<dbReference type="PANTHER" id="PTHR43783">
    <property type="entry name" value="UDP-N-ACETYLGLUCOSAMINE 1-CARBOXYVINYLTRANSFERASE"/>
    <property type="match status" value="1"/>
</dbReference>
<dbReference type="GO" id="GO:0003855">
    <property type="term" value="F:3-dehydroquinate dehydratase activity"/>
    <property type="evidence" value="ECO:0007669"/>
    <property type="project" value="InterPro"/>
</dbReference>
<dbReference type="CDD" id="cd00502">
    <property type="entry name" value="DHQase_I"/>
    <property type="match status" value="1"/>
</dbReference>
<dbReference type="FunFam" id="3.20.20.70:FF:000135">
    <property type="entry name" value="Pentafunctional AROM polypeptide"/>
    <property type="match status" value="1"/>
</dbReference>
<dbReference type="InterPro" id="IPR013785">
    <property type="entry name" value="Aldolase_TIM"/>
</dbReference>
<accession>A0A1V8SCE7</accession>
<name>A0A1V8SCE7_9PEZI</name>
<dbReference type="Gene3D" id="3.20.20.70">
    <property type="entry name" value="Aldolase class I"/>
    <property type="match status" value="1"/>
</dbReference>
<dbReference type="OrthoDB" id="197068at2759"/>
<comment type="caution">
    <text evidence="1">The sequence shown here is derived from an EMBL/GenBank/DDBJ whole genome shotgun (WGS) entry which is preliminary data.</text>
</comment>
<gene>
    <name evidence="1" type="ORF">B0A48_17428</name>
</gene>
<dbReference type="Proteomes" id="UP000192596">
    <property type="component" value="Unassembled WGS sequence"/>
</dbReference>
<dbReference type="STRING" id="1507870.A0A1V8SCE7"/>
<dbReference type="InterPro" id="IPR050068">
    <property type="entry name" value="MurA_subfamily"/>
</dbReference>
<evidence type="ECO:0008006" key="3">
    <source>
        <dbReference type="Google" id="ProtNLM"/>
    </source>
</evidence>
<dbReference type="Pfam" id="PF01487">
    <property type="entry name" value="DHquinase_I"/>
    <property type="match status" value="1"/>
</dbReference>
<dbReference type="Gene3D" id="3.40.50.10860">
    <property type="entry name" value="Leucine Dehydrogenase, chain A, domain 1"/>
    <property type="match status" value="1"/>
</dbReference>
<dbReference type="Gene3D" id="3.40.50.720">
    <property type="entry name" value="NAD(P)-binding Rossmann-like Domain"/>
    <property type="match status" value="1"/>
</dbReference>
<sequence length="620" mass="68191">MRVDEIINPDPPRLLLLFDAEHEDILQIAGDVLGEPYVCIEAIEDLGSHVDACVIGICNALLLEPGLLREGRRSIITTHCLDVGDQRDEALTEHCDYEYLYTRSPFLQRDLARFLGFVLGQIKPHDDLKGKTRTTLLSTTFPDIRSALPNLDILSVGADSVELRVDLLAEPGQRNLDSRPRVPSLKYVGEQVMVLRQRTELPIIFTIRCTNENGRFPMDDPSLSYHYLRKALQWGCEYLDVELWLPQDVRQRLSQVKGHSKIISAFHDFSGTFKWTSEEAQELFRQGAVYGDVVKMIALITKVEQNYDLETFRSGIQSAYTHPPLSGLNMGPIGQLSRTLNTVFTPITHPLLPIIAAPGQLSAAEINERLHSMSQLPSLELLVMGDVRTTGLATFFEKCLNELSLPHQIVSAGRSSADAISRMISKANFGGAVMCPPLPAVELRESMSMSEAATAIGHVDTIVARSSKGAAATCTADNATWKGIRATLTRDFVPSAYGGRPAILLASEESYAAAAIFALRSLNVETIYTIGFKARSSAASHMQYFSGLDDLKRVTPPFVIVSALPAEKSALVTPLLKYYGRNGSEDPASSSSSTHSAGKVFLDLSNGLKRPDPSRPYDSW</sequence>
<evidence type="ECO:0000313" key="2">
    <source>
        <dbReference type="Proteomes" id="UP000192596"/>
    </source>
</evidence>
<reference evidence="2" key="1">
    <citation type="submission" date="2017-03" db="EMBL/GenBank/DDBJ databases">
        <title>Genomes of endolithic fungi from Antarctica.</title>
        <authorList>
            <person name="Coleine C."/>
            <person name="Masonjones S."/>
            <person name="Stajich J.E."/>
        </authorList>
    </citation>
    <scope>NUCLEOTIDE SEQUENCE [LARGE SCALE GENOMIC DNA]</scope>
    <source>
        <strain evidence="2">CCFEE 5527</strain>
    </source>
</reference>
<dbReference type="EMBL" id="NAJO01000060">
    <property type="protein sequence ID" value="OQN96874.1"/>
    <property type="molecule type" value="Genomic_DNA"/>
</dbReference>
<dbReference type="NCBIfam" id="TIGR01093">
    <property type="entry name" value="aroD"/>
    <property type="match status" value="1"/>
</dbReference>
<keyword evidence="2" id="KW-1185">Reference proteome</keyword>
<organism evidence="1 2">
    <name type="scientific">Cryoendolithus antarcticus</name>
    <dbReference type="NCBI Taxonomy" id="1507870"/>
    <lineage>
        <taxon>Eukaryota</taxon>
        <taxon>Fungi</taxon>
        <taxon>Dikarya</taxon>
        <taxon>Ascomycota</taxon>
        <taxon>Pezizomycotina</taxon>
        <taxon>Dothideomycetes</taxon>
        <taxon>Dothideomycetidae</taxon>
        <taxon>Cladosporiales</taxon>
        <taxon>Cladosporiaceae</taxon>
        <taxon>Cryoendolithus</taxon>
    </lineage>
</organism>
<dbReference type="PANTHER" id="PTHR43783:SF1">
    <property type="entry name" value="UDP-N-ACETYLGLUCOSAMINE 1-CARBOXYVINYLTRANSFERASE"/>
    <property type="match status" value="1"/>
</dbReference>
<proteinExistence type="predicted"/>
<dbReference type="InterPro" id="IPR001381">
    <property type="entry name" value="DHquinase_I"/>
</dbReference>
<dbReference type="InParanoid" id="A0A1V8SCE7"/>